<keyword evidence="6" id="KW-1185">Reference proteome</keyword>
<dbReference type="AlphaFoldDB" id="A0A4Q9VHH3"/>
<protein>
    <submittedName>
        <fullName evidence="5">Methyltransferase domain-containing protein</fullName>
    </submittedName>
</protein>
<dbReference type="OrthoDB" id="8153637at2"/>
<comment type="caution">
    <text evidence="5">The sequence shown here is derived from an EMBL/GenBank/DDBJ whole genome shotgun (WGS) entry which is preliminary data.</text>
</comment>
<reference evidence="5 6" key="1">
    <citation type="submission" date="2019-02" db="EMBL/GenBank/DDBJ databases">
        <title>Siculibacillus lacustris gen. nov., sp. nov., a new rosette-forming bacterium isolated from a freshwater crater lake (Lake St. Ana, Romania).</title>
        <authorList>
            <person name="Felfoldi T."/>
            <person name="Marton Z."/>
            <person name="Szabo A."/>
            <person name="Mentes A."/>
            <person name="Boka K."/>
            <person name="Marialigeti K."/>
            <person name="Mathe I."/>
            <person name="Koncz M."/>
            <person name="Schumann P."/>
            <person name="Toth E."/>
        </authorList>
    </citation>
    <scope>NUCLEOTIDE SEQUENCE [LARGE SCALE GENOMIC DNA]</scope>
    <source>
        <strain evidence="5 6">SA-279</strain>
    </source>
</reference>
<dbReference type="SUPFAM" id="SSF53335">
    <property type="entry name" value="S-adenosyl-L-methionine-dependent methyltransferases"/>
    <property type="match status" value="1"/>
</dbReference>
<dbReference type="GO" id="GO:0032259">
    <property type="term" value="P:methylation"/>
    <property type="evidence" value="ECO:0007669"/>
    <property type="project" value="UniProtKB-KW"/>
</dbReference>
<accession>A0A4Q9VHH3</accession>
<dbReference type="PANTHER" id="PTHR43464">
    <property type="entry name" value="METHYLTRANSFERASE"/>
    <property type="match status" value="1"/>
</dbReference>
<dbReference type="EMBL" id="SJFN01000032">
    <property type="protein sequence ID" value="TBW34597.1"/>
    <property type="molecule type" value="Genomic_DNA"/>
</dbReference>
<keyword evidence="3" id="KW-0949">S-adenosyl-L-methionine</keyword>
<evidence type="ECO:0000256" key="2">
    <source>
        <dbReference type="ARBA" id="ARBA00022679"/>
    </source>
</evidence>
<name>A0A4Q9VHH3_9HYPH</name>
<sequence>MPAAWPSSLPLICPRCRGRIDGVAASARLEPHPIGFVCPACGTGHPVIDGVALVLPDLSSWMREEHPAVLCRADLPPDLLARIVDDAGGVLARDRALLSAYGDGGDDAVRAWARPRLPGPGAAILDLGCGVGWTDRPDIVGLDLNFALLRRHAGPAVLADALDPPFAAESFDAVLMLDLVDSCRLPLGALAQATALLRPGGTLLLTCAFAWRDDITPRADRLGEDDLDRVLAGGGPDSWLRYAVIDEDEFDWTLQSGPRQRCVYRVRAISARRLGPVDVDFRGELTQAFH</sequence>
<dbReference type="Gene3D" id="3.40.50.150">
    <property type="entry name" value="Vaccinia Virus protein VP39"/>
    <property type="match status" value="1"/>
</dbReference>
<evidence type="ECO:0000313" key="6">
    <source>
        <dbReference type="Proteomes" id="UP000292781"/>
    </source>
</evidence>
<proteinExistence type="predicted"/>
<dbReference type="Pfam" id="PF08241">
    <property type="entry name" value="Methyltransf_11"/>
    <property type="match status" value="1"/>
</dbReference>
<evidence type="ECO:0000313" key="5">
    <source>
        <dbReference type="EMBL" id="TBW34597.1"/>
    </source>
</evidence>
<keyword evidence="2 5" id="KW-0808">Transferase</keyword>
<evidence type="ECO:0000256" key="1">
    <source>
        <dbReference type="ARBA" id="ARBA00022603"/>
    </source>
</evidence>
<organism evidence="5 6">
    <name type="scientific">Siculibacillus lacustris</name>
    <dbReference type="NCBI Taxonomy" id="1549641"/>
    <lineage>
        <taxon>Bacteria</taxon>
        <taxon>Pseudomonadati</taxon>
        <taxon>Pseudomonadota</taxon>
        <taxon>Alphaproteobacteria</taxon>
        <taxon>Hyphomicrobiales</taxon>
        <taxon>Ancalomicrobiaceae</taxon>
        <taxon>Siculibacillus</taxon>
    </lineage>
</organism>
<evidence type="ECO:0000256" key="3">
    <source>
        <dbReference type="ARBA" id="ARBA00022691"/>
    </source>
</evidence>
<dbReference type="InterPro" id="IPR029063">
    <property type="entry name" value="SAM-dependent_MTases_sf"/>
</dbReference>
<keyword evidence="1 5" id="KW-0489">Methyltransferase</keyword>
<dbReference type="Proteomes" id="UP000292781">
    <property type="component" value="Unassembled WGS sequence"/>
</dbReference>
<dbReference type="InterPro" id="IPR013216">
    <property type="entry name" value="Methyltransf_11"/>
</dbReference>
<gene>
    <name evidence="5" type="ORF">EYW49_17770</name>
</gene>
<evidence type="ECO:0000259" key="4">
    <source>
        <dbReference type="Pfam" id="PF08241"/>
    </source>
</evidence>
<dbReference type="GO" id="GO:0008757">
    <property type="term" value="F:S-adenosylmethionine-dependent methyltransferase activity"/>
    <property type="evidence" value="ECO:0007669"/>
    <property type="project" value="InterPro"/>
</dbReference>
<dbReference type="PANTHER" id="PTHR43464:SF19">
    <property type="entry name" value="UBIQUINONE BIOSYNTHESIS O-METHYLTRANSFERASE, MITOCHONDRIAL"/>
    <property type="match status" value="1"/>
</dbReference>
<feature type="domain" description="Methyltransferase type 11" evidence="4">
    <location>
        <begin position="125"/>
        <end position="204"/>
    </location>
</feature>
<dbReference type="CDD" id="cd02440">
    <property type="entry name" value="AdoMet_MTases"/>
    <property type="match status" value="1"/>
</dbReference>
<dbReference type="RefSeq" id="WP_131310974.1">
    <property type="nucleotide sequence ID" value="NZ_SJFN01000032.1"/>
</dbReference>